<dbReference type="PANTHER" id="PTHR40396:SF1">
    <property type="entry name" value="ATPASE AAA-TYPE CORE DOMAIN-CONTAINING PROTEIN"/>
    <property type="match status" value="1"/>
</dbReference>
<sequence>MLVMRLKLDNVFAFNDFEILLSYPKKIVGSTIDREFLSGRTNFRYKKLIILMGANASGKTTLGKAFMAIFNSIKNKNLIPVIKNINDPTKKASFTIEFVATTKNLYRVEAGISPPGTPDSYEEKDMEVSVKSVPISLADSYEMCAAKLDKLAVDNVPFHKALETIENFGWLFTYPSIEEKIPTFQELDKNGLLEILDSVLSVLDPSIQGIIKARDIKNSYVIKLGNHEVIIQDGNVLNGEILSSGTRSGIGIASMLAAIMAKQNGFYYCDEKFSYIHSDIEREVLAKMVEKLGDDEQLFFTTHNTDLLDMSFPKHSYCFLKKEQIGDTCTIRCINADDFLKRNTDSLKRAVENDLFSTAPDVSRIASL</sequence>
<dbReference type="SUPFAM" id="SSF52540">
    <property type="entry name" value="P-loop containing nucleoside triphosphate hydrolases"/>
    <property type="match status" value="1"/>
</dbReference>
<accession>A0A644XBM0</accession>
<name>A0A644XBM0_9ZZZZ</name>
<dbReference type="EMBL" id="VSSQ01002144">
    <property type="protein sequence ID" value="MPM13602.1"/>
    <property type="molecule type" value="Genomic_DNA"/>
</dbReference>
<dbReference type="Gene3D" id="3.40.50.300">
    <property type="entry name" value="P-loop containing nucleotide triphosphate hydrolases"/>
    <property type="match status" value="1"/>
</dbReference>
<dbReference type="AlphaFoldDB" id="A0A644XBM0"/>
<dbReference type="PANTHER" id="PTHR40396">
    <property type="entry name" value="ATPASE-LIKE PROTEIN"/>
    <property type="match status" value="1"/>
</dbReference>
<evidence type="ECO:0000313" key="1">
    <source>
        <dbReference type="EMBL" id="MPM13602.1"/>
    </source>
</evidence>
<proteinExistence type="predicted"/>
<comment type="caution">
    <text evidence="1">The sequence shown here is derived from an EMBL/GenBank/DDBJ whole genome shotgun (WGS) entry which is preliminary data.</text>
</comment>
<evidence type="ECO:0008006" key="2">
    <source>
        <dbReference type="Google" id="ProtNLM"/>
    </source>
</evidence>
<gene>
    <name evidence="1" type="ORF">SDC9_59960</name>
</gene>
<dbReference type="InterPro" id="IPR027417">
    <property type="entry name" value="P-loop_NTPase"/>
</dbReference>
<organism evidence="1">
    <name type="scientific">bioreactor metagenome</name>
    <dbReference type="NCBI Taxonomy" id="1076179"/>
    <lineage>
        <taxon>unclassified sequences</taxon>
        <taxon>metagenomes</taxon>
        <taxon>ecological metagenomes</taxon>
    </lineage>
</organism>
<protein>
    <recommendedName>
        <fullName evidence="2">ATPase AAA-type core domain-containing protein</fullName>
    </recommendedName>
</protein>
<reference evidence="1" key="1">
    <citation type="submission" date="2019-08" db="EMBL/GenBank/DDBJ databases">
        <authorList>
            <person name="Kucharzyk K."/>
            <person name="Murdoch R.W."/>
            <person name="Higgins S."/>
            <person name="Loffler F."/>
        </authorList>
    </citation>
    <scope>NUCLEOTIDE SEQUENCE</scope>
</reference>